<reference evidence="2 3" key="1">
    <citation type="journal article" date="2024" name="Plant Biotechnol. J.">
        <title>Dendrobium thyrsiflorum genome and its molecular insights into genes involved in important horticultural traits.</title>
        <authorList>
            <person name="Chen B."/>
            <person name="Wang J.Y."/>
            <person name="Zheng P.J."/>
            <person name="Li K.L."/>
            <person name="Liang Y.M."/>
            <person name="Chen X.F."/>
            <person name="Zhang C."/>
            <person name="Zhao X."/>
            <person name="He X."/>
            <person name="Zhang G.Q."/>
            <person name="Liu Z.J."/>
            <person name="Xu Q."/>
        </authorList>
    </citation>
    <scope>NUCLEOTIDE SEQUENCE [LARGE SCALE GENOMIC DNA]</scope>
    <source>
        <strain evidence="2">GZMU011</strain>
    </source>
</reference>
<protein>
    <submittedName>
        <fullName evidence="2">Uncharacterized protein</fullName>
    </submittedName>
</protein>
<comment type="caution">
    <text evidence="2">The sequence shown here is derived from an EMBL/GenBank/DDBJ whole genome shotgun (WGS) entry which is preliminary data.</text>
</comment>
<name>A0ABD0U1D7_DENTH</name>
<dbReference type="AlphaFoldDB" id="A0ABD0U1D7"/>
<sequence>MDQRLEEAASKRASSRREVVRKKSFGQVKVRAEALTDGFDAIGEHTGDDHDRNIMVSFGGKPPGSEGPGRNRLPTVPFGGKTIGVVPFDGETTG</sequence>
<keyword evidence="3" id="KW-1185">Reference proteome</keyword>
<evidence type="ECO:0000256" key="1">
    <source>
        <dbReference type="SAM" id="MobiDB-lite"/>
    </source>
</evidence>
<dbReference type="EMBL" id="JANQDX010000018">
    <property type="protein sequence ID" value="KAL0905697.1"/>
    <property type="molecule type" value="Genomic_DNA"/>
</dbReference>
<gene>
    <name evidence="2" type="ORF">M5K25_024137</name>
</gene>
<evidence type="ECO:0000313" key="2">
    <source>
        <dbReference type="EMBL" id="KAL0905697.1"/>
    </source>
</evidence>
<organism evidence="2 3">
    <name type="scientific">Dendrobium thyrsiflorum</name>
    <name type="common">Pinecone-like raceme dendrobium</name>
    <name type="synonym">Orchid</name>
    <dbReference type="NCBI Taxonomy" id="117978"/>
    <lineage>
        <taxon>Eukaryota</taxon>
        <taxon>Viridiplantae</taxon>
        <taxon>Streptophyta</taxon>
        <taxon>Embryophyta</taxon>
        <taxon>Tracheophyta</taxon>
        <taxon>Spermatophyta</taxon>
        <taxon>Magnoliopsida</taxon>
        <taxon>Liliopsida</taxon>
        <taxon>Asparagales</taxon>
        <taxon>Orchidaceae</taxon>
        <taxon>Epidendroideae</taxon>
        <taxon>Malaxideae</taxon>
        <taxon>Dendrobiinae</taxon>
        <taxon>Dendrobium</taxon>
    </lineage>
</organism>
<accession>A0ABD0U1D7</accession>
<feature type="region of interest" description="Disordered" evidence="1">
    <location>
        <begin position="60"/>
        <end position="94"/>
    </location>
</feature>
<dbReference type="Proteomes" id="UP001552299">
    <property type="component" value="Unassembled WGS sequence"/>
</dbReference>
<proteinExistence type="predicted"/>
<evidence type="ECO:0000313" key="3">
    <source>
        <dbReference type="Proteomes" id="UP001552299"/>
    </source>
</evidence>